<dbReference type="PANTHER" id="PTHR33463:SF218">
    <property type="entry name" value="DISEASE RESISTANCE PROTEIN RPS2-LIKE"/>
    <property type="match status" value="1"/>
</dbReference>
<evidence type="ECO:0000313" key="3">
    <source>
        <dbReference type="EMBL" id="PRQ18026.1"/>
    </source>
</evidence>
<dbReference type="EMBL" id="PDCK01000045">
    <property type="protein sequence ID" value="PRQ18026.1"/>
    <property type="molecule type" value="Genomic_DNA"/>
</dbReference>
<feature type="domain" description="Disease resistance protein At4g27190-like leucine-rich repeats" evidence="2">
    <location>
        <begin position="872"/>
        <end position="954"/>
    </location>
</feature>
<reference evidence="3 4" key="1">
    <citation type="journal article" date="2018" name="Nat. Genet.">
        <title>The Rosa genome provides new insights in the design of modern roses.</title>
        <authorList>
            <person name="Bendahmane M."/>
        </authorList>
    </citation>
    <scope>NUCLEOTIDE SEQUENCE [LARGE SCALE GENOMIC DNA]</scope>
    <source>
        <strain evidence="4">cv. Old Blush</strain>
    </source>
</reference>
<evidence type="ECO:0000256" key="1">
    <source>
        <dbReference type="ARBA" id="ARBA00022821"/>
    </source>
</evidence>
<dbReference type="InterPro" id="IPR050905">
    <property type="entry name" value="Plant_NBS-LRR"/>
</dbReference>
<evidence type="ECO:0000313" key="4">
    <source>
        <dbReference type="Proteomes" id="UP000238479"/>
    </source>
</evidence>
<dbReference type="AlphaFoldDB" id="A0A2P6P7W4"/>
<sequence>MSSLTTLEVSNCDGLKYLLSSSIARSLVKLKKLKISCCKAMEEIVSTRESQNNIIYKLEILELEELPNLARFCTAGSCIEFPSLERLYMEDCSNKLGESTAKDTTFRREIQERELDENFQAHNETCSQNFLFDEKIRSPRLEILQIINYYGMDYKNRFSQTIWHNQLDPDSFCRLREVSVENCVNLRSIFPPSMMGRLSALETLDIKGCESMEVVFDERRETNVNETHGTSTTQLKDGQNLKSVDIYNCHRLKYIFPSSMVTGGLQQLQKMKAGRCDEMESVVAKEEGTLESTRHPNFVFPKVESMIFESMQRLKSFYPGMYISEWPLLKHFKFEGEVEIFAAELSVFQEKQMHAPTKQPFLLIDKVVMPILTTLEVSNCDGLKYLLSSSMARSLVKLKQLKISNCKAMEEIVSTRESQNNIISKLEILELDGLPNLARFCTAGSCIEFPSLERLYVRGCSNKLGESTAKDTTFRREIQERELDENFHAHNETSSQNFLFDEKIRSPRLEILQIINYYGMDYKNRFLQTIWHNQLDPDSFCRLREVSVENCVNLRSIFPPSMMGRLSALETLDIKGCESMEVVFDERRETNVNETHGTSTTQLKDGQNLKSVDIYNCHRLKYIFPASMVTGGLQQLQKMKAGCCDEMESVVAKEEGTLESTRHPNFVFPKVKSMIFEFMQRLKSFYPGMYISEWPLLKHFKFVREVEIFAAELLVFQEKQMHAPTKQPFLLIHKGSFPVLEKLEVSTAEILYGPSSSPVESIFSRLKYIHFWSCKQPCLQHAAVLFLQKLPNLEVLELYQSMAKIFVDERNGCGETVRVGSLPRVRVLGLSSVDVRHIGIENQPGGPVFPNLESLNVSHCLRLENLVSSAVSFQNLTTLEVHGCDGLKCLAPSSVAKSLVQLTNLTVRFCKEIVVLVAGNEDEDDDTENEIAFSRLQYLTLDRLYSLQGFCSRNCTAKLPLSITVDVNYCPIQLKISPDGVPIAESDEKMKMDLEMYMELEMEIKMQMEMEMQTHSEMEMRMGWR</sequence>
<dbReference type="OMA" id="YISEWPL"/>
<proteinExistence type="predicted"/>
<dbReference type="SUPFAM" id="SSF52058">
    <property type="entry name" value="L domain-like"/>
    <property type="match status" value="1"/>
</dbReference>
<dbReference type="Gramene" id="PRQ18026">
    <property type="protein sequence ID" value="PRQ18026"/>
    <property type="gene ID" value="RchiOBHm_Chr7g0201391"/>
</dbReference>
<accession>A0A2P6P7W4</accession>
<dbReference type="InterPro" id="IPR057135">
    <property type="entry name" value="At4g27190-like_LRR"/>
</dbReference>
<keyword evidence="1" id="KW-0611">Plant defense</keyword>
<gene>
    <name evidence="3" type="ORF">RchiOBHm_Chr7g0201391</name>
</gene>
<organism evidence="3 4">
    <name type="scientific">Rosa chinensis</name>
    <name type="common">China rose</name>
    <dbReference type="NCBI Taxonomy" id="74649"/>
    <lineage>
        <taxon>Eukaryota</taxon>
        <taxon>Viridiplantae</taxon>
        <taxon>Streptophyta</taxon>
        <taxon>Embryophyta</taxon>
        <taxon>Tracheophyta</taxon>
        <taxon>Spermatophyta</taxon>
        <taxon>Magnoliopsida</taxon>
        <taxon>eudicotyledons</taxon>
        <taxon>Gunneridae</taxon>
        <taxon>Pentapetalae</taxon>
        <taxon>rosids</taxon>
        <taxon>fabids</taxon>
        <taxon>Rosales</taxon>
        <taxon>Rosaceae</taxon>
        <taxon>Rosoideae</taxon>
        <taxon>Rosoideae incertae sedis</taxon>
        <taxon>Rosa</taxon>
    </lineage>
</organism>
<dbReference type="Proteomes" id="UP000238479">
    <property type="component" value="Chromosome 7"/>
</dbReference>
<feature type="domain" description="Disease resistance protein At4g27190-like leucine-rich repeats" evidence="2">
    <location>
        <begin position="368"/>
        <end position="462"/>
    </location>
</feature>
<dbReference type="Gene3D" id="3.80.10.10">
    <property type="entry name" value="Ribonuclease Inhibitor"/>
    <property type="match status" value="5"/>
</dbReference>
<comment type="caution">
    <text evidence="3">The sequence shown here is derived from an EMBL/GenBank/DDBJ whole genome shotgun (WGS) entry which is preliminary data.</text>
</comment>
<protein>
    <submittedName>
        <fullName evidence="3">Putative leucine-rich repeat domain, L domain-containing protein</fullName>
    </submittedName>
</protein>
<dbReference type="InterPro" id="IPR032675">
    <property type="entry name" value="LRR_dom_sf"/>
</dbReference>
<feature type="domain" description="Disease resistance protein At4g27190-like leucine-rich repeats" evidence="2">
    <location>
        <begin position="2"/>
        <end position="94"/>
    </location>
</feature>
<evidence type="ECO:0000259" key="2">
    <source>
        <dbReference type="Pfam" id="PF23247"/>
    </source>
</evidence>
<name>A0A2P6P7W4_ROSCH</name>
<dbReference type="Pfam" id="PF23247">
    <property type="entry name" value="LRR_RPS2"/>
    <property type="match status" value="5"/>
</dbReference>
<keyword evidence="4" id="KW-1185">Reference proteome</keyword>
<feature type="domain" description="Disease resistance protein At4g27190-like leucine-rich repeats" evidence="2">
    <location>
        <begin position="158"/>
        <end position="227"/>
    </location>
</feature>
<dbReference type="PANTHER" id="PTHR33463">
    <property type="entry name" value="NB-ARC DOMAIN-CONTAINING PROTEIN-RELATED"/>
    <property type="match status" value="1"/>
</dbReference>
<feature type="domain" description="Disease resistance protein At4g27190-like leucine-rich repeats" evidence="2">
    <location>
        <begin position="524"/>
        <end position="595"/>
    </location>
</feature>